<evidence type="ECO:0000256" key="1">
    <source>
        <dbReference type="SAM" id="MobiDB-lite"/>
    </source>
</evidence>
<dbReference type="InterPro" id="IPR022603">
    <property type="entry name" value="DUF3152"/>
</dbReference>
<name>A0A895XWF1_9ACTN</name>
<evidence type="ECO:0000256" key="2">
    <source>
        <dbReference type="SAM" id="SignalP"/>
    </source>
</evidence>
<feature type="signal peptide" evidence="2">
    <location>
        <begin position="1"/>
        <end position="25"/>
    </location>
</feature>
<dbReference type="KEGG" id="nav:JQS30_03255"/>
<feature type="compositionally biased region" description="Polar residues" evidence="1">
    <location>
        <begin position="30"/>
        <end position="39"/>
    </location>
</feature>
<keyword evidence="2" id="KW-0732">Signal</keyword>
<dbReference type="RefSeq" id="WP_213171969.1">
    <property type="nucleotide sequence ID" value="NZ_CP070496.1"/>
</dbReference>
<accession>A0A895XWF1</accession>
<dbReference type="SUPFAM" id="SSF55486">
    <property type="entry name" value="Metalloproteases ('zincins'), catalytic domain"/>
    <property type="match status" value="1"/>
</dbReference>
<proteinExistence type="predicted"/>
<gene>
    <name evidence="4" type="ORF">JQS30_03255</name>
</gene>
<protein>
    <submittedName>
        <fullName evidence="4">DUF3152 domain-containing protein</fullName>
    </submittedName>
</protein>
<dbReference type="Proteomes" id="UP000662939">
    <property type="component" value="Chromosome"/>
</dbReference>
<dbReference type="AlphaFoldDB" id="A0A895XWF1"/>
<dbReference type="EMBL" id="CP070496">
    <property type="protein sequence ID" value="QSB05958.1"/>
    <property type="molecule type" value="Genomic_DNA"/>
</dbReference>
<feature type="region of interest" description="Disordered" evidence="1">
    <location>
        <begin position="30"/>
        <end position="54"/>
    </location>
</feature>
<dbReference type="Pfam" id="PF11350">
    <property type="entry name" value="DUF3152"/>
    <property type="match status" value="1"/>
</dbReference>
<evidence type="ECO:0000259" key="3">
    <source>
        <dbReference type="Pfam" id="PF11350"/>
    </source>
</evidence>
<feature type="chain" id="PRO_5034357706" evidence="2">
    <location>
        <begin position="26"/>
        <end position="259"/>
    </location>
</feature>
<dbReference type="InterPro" id="IPR024079">
    <property type="entry name" value="MetalloPept_cat_dom_sf"/>
</dbReference>
<evidence type="ECO:0000313" key="4">
    <source>
        <dbReference type="EMBL" id="QSB05958.1"/>
    </source>
</evidence>
<reference evidence="4" key="1">
    <citation type="submission" date="2021-02" db="EMBL/GenBank/DDBJ databases">
        <title>Natronoglycomyces albus gen. nov., sp. nov, a haloalkaliphilic actinobacterium from a soda solonchak soil.</title>
        <authorList>
            <person name="Sorokin D.Y."/>
            <person name="Khijniak T.V."/>
            <person name="Zakharycheva A.P."/>
            <person name="Boueva O.V."/>
            <person name="Ariskina E.V."/>
            <person name="Hahnke R.L."/>
            <person name="Bunk B."/>
            <person name="Sproer C."/>
            <person name="Schumann P."/>
            <person name="Evtushenko L.I."/>
            <person name="Kublanov I.V."/>
        </authorList>
    </citation>
    <scope>NUCLEOTIDE SEQUENCE</scope>
    <source>
        <strain evidence="4">DSM 106290</strain>
    </source>
</reference>
<dbReference type="Gene3D" id="3.40.390.10">
    <property type="entry name" value="Collagenase (Catalytic Domain)"/>
    <property type="match status" value="1"/>
</dbReference>
<evidence type="ECO:0000313" key="5">
    <source>
        <dbReference type="Proteomes" id="UP000662939"/>
    </source>
</evidence>
<keyword evidence="5" id="KW-1185">Reference proteome</keyword>
<dbReference type="GO" id="GO:0008237">
    <property type="term" value="F:metallopeptidase activity"/>
    <property type="evidence" value="ECO:0007669"/>
    <property type="project" value="InterPro"/>
</dbReference>
<dbReference type="PROSITE" id="PS51257">
    <property type="entry name" value="PROKAR_LIPOPROTEIN"/>
    <property type="match status" value="1"/>
</dbReference>
<organism evidence="4 5">
    <name type="scientific">Natronoglycomyces albus</name>
    <dbReference type="NCBI Taxonomy" id="2811108"/>
    <lineage>
        <taxon>Bacteria</taxon>
        <taxon>Bacillati</taxon>
        <taxon>Actinomycetota</taxon>
        <taxon>Actinomycetes</taxon>
        <taxon>Glycomycetales</taxon>
        <taxon>Glycomycetaceae</taxon>
        <taxon>Natronoglycomyces</taxon>
    </lineage>
</organism>
<sequence length="259" mass="28353">MTVTRRLSTSTMLVAALGSLTLALGCGFETTQDSSSTAPESDHAAIDPQEIEPEQMEEPIRLLRSGTGTWDYAPGRDGEIWGDSGTLLRFNVAVEEGLGIETADFDAMVKETLDDERSWIAGDWRFEQVGENGDADFTLYLASPKKRQELCGSANLTVSCRNGDNVVINSARWIEGVEHWDSTLEEYRYYVINHEVGHRLGHGHVVCPAEGEPSPVMAQQTFQLAGCTGNGWPYLDGEFIDGPVGEYGGPALPEDDYDD</sequence>
<feature type="domain" description="DUF3152" evidence="3">
    <location>
        <begin position="64"/>
        <end position="224"/>
    </location>
</feature>